<dbReference type="OrthoDB" id="9809670at2"/>
<evidence type="ECO:0000256" key="9">
    <source>
        <dbReference type="ARBA" id="ARBA00023015"/>
    </source>
</evidence>
<dbReference type="FunFam" id="1.10.287.130:FF:000045">
    <property type="entry name" value="Two-component system sensor histidine kinase/response regulator"/>
    <property type="match status" value="1"/>
</dbReference>
<evidence type="ECO:0000256" key="10">
    <source>
        <dbReference type="ARBA" id="ARBA00023163"/>
    </source>
</evidence>
<feature type="domain" description="Histidine kinase" evidence="14">
    <location>
        <begin position="891"/>
        <end position="1107"/>
    </location>
</feature>
<evidence type="ECO:0000259" key="14">
    <source>
        <dbReference type="PROSITE" id="PS50109"/>
    </source>
</evidence>
<keyword evidence="5" id="KW-0547">Nucleotide-binding</keyword>
<dbReference type="InterPro" id="IPR011123">
    <property type="entry name" value="Y_Y_Y"/>
</dbReference>
<dbReference type="SUPFAM" id="SSF46689">
    <property type="entry name" value="Homeodomain-like"/>
    <property type="match status" value="1"/>
</dbReference>
<dbReference type="SMART" id="SM00387">
    <property type="entry name" value="HATPase_c"/>
    <property type="match status" value="1"/>
</dbReference>
<dbReference type="EMBL" id="CP003178">
    <property type="protein sequence ID" value="AEV99552.1"/>
    <property type="molecule type" value="Genomic_DNA"/>
</dbReference>
<dbReference type="Gene3D" id="3.40.50.2300">
    <property type="match status" value="1"/>
</dbReference>
<sequence length="1421" mass="159825">MTFIFEVNNFIFAGSVTATQNLLIKYYIKRLLVRLGLVLAIFAASLPSKASDSIPITRLNIDRGLSNNSVRCIFQDHNGFMWFGTYDGLNRYDGYDFKVFRNVLEDTNSLPHNFIYVVTEDSSYNLWVGTGQGIAIYDLVTGKFHLASYQQKENGPIYRITSHVGSMAVDKAGNVYVGTNGTGLMVAKKGSRIAKQIPLLEHGSWTADYNVTSIEIDKAGKVWLFVAHVGLCEFNEKTQQIVPVNAQLTDAVVMQFDNQGNLWIGSAAGLYQYQPVTHSLLLKYSRQNSNRQSNRIASLLVGNDSKIWVGTHGGGAVVLDQGDGSIKQLQAGDSPYELSGEVVSAIYEDRDGRKWIGTLNGGIDIYYPEQQFFHTISHLQFGKNDLVSNFASCFLEHSDGTIWVGTDGGGLSIWDRRTGRFSSYKNDPGKTGTLTNNHVSSIIQDYKGEVWVATFGGGINKWNPLTKTFTSYKCRNEVAGMENDNVWIMFEDTNKVLWATTFGSGMLYYLNRSTNRFEVFSQHLVDLLSICQDKGGVLWAGTAHELIRIDPADKKHIRYEIGKPVRGILEDKVGNLWIGAEGGGLILFDRQSGKVLKRFTVKDGLSNNGVLNILEDNNDNLWMSTFNGLSEYNTKTNTFRTYFQDDGLQSNQFLYGAAHKLSSGEMLFGGIRGFNIFNPALVPVANYDPAVLITDLQINNLPLSQADAYIKQTLQGKITAIQMPYNDASLSVNFTALEYGKPNKIRYAFFLEGWDKDWNYAGNIRQANYTKLHEGNYVLHVRATNTEGNWSAKELKLQIKVLPPWYRSWWAYSLYALFFIWAVVFYQRYRINQAKLKYDVALAKANASKEKAEREKAEAEYKIHLAETEMEKIQVEKEQEINDKRLSFFTNITHEFRTPISLIINPVKELLQNSEVNKKDQGVLKLVYRNARRLLNLVDQLLLFRKAEAGADRLRIAQLDLTNLCREVFLAFEHQAQTANIRYTYKSPPGAVEIYADREKLEIVFFNLLSNAFKYTPAGGSITLELAEDTGTATVLVKDTGYGIPAHIGEQLFDRFYQVRHIAPAKPGFGIGLYLVKHFVSSLKGNIWYESEEGKGTAFHVQLLKGNRHFDEEMIVPEATASTGIFQELVDTDYPPETPASETNKVNELDALVNEKKSILVVDDDSETVAYLSRLFGESFIVFTAGNATDGLKLAGKHVPDIIISDINMDGVSGIGFCINIKEDPNLSHIPVILLTGNSAQQTRLEGLEGGADDYITKPFDKDLLLARVQNILKSRTTLQKYFYNTITFGKTAYKVAPEYQQFLDNCIRIVEAHLDNPDFGIKMLAAELHMGQSNLYKKIKSICGQPPIAFIRFIRLRKAAKLLMETDNNITQAAFEAGFNDIKYFREQFTKLFGLRPSEYVKTFRKGRGKHSSADDPADN</sequence>
<dbReference type="Gene3D" id="3.30.565.10">
    <property type="entry name" value="Histidine kinase-like ATPase, C-terminal domain"/>
    <property type="match status" value="1"/>
</dbReference>
<dbReference type="FunFam" id="3.30.565.10:FF:000037">
    <property type="entry name" value="Hybrid sensor histidine kinase/response regulator"/>
    <property type="match status" value="1"/>
</dbReference>
<evidence type="ECO:0000256" key="3">
    <source>
        <dbReference type="ARBA" id="ARBA00022553"/>
    </source>
</evidence>
<dbReference type="SMART" id="SM00448">
    <property type="entry name" value="REC"/>
    <property type="match status" value="1"/>
</dbReference>
<keyword evidence="10" id="KW-0804">Transcription</keyword>
<dbReference type="InterPro" id="IPR003661">
    <property type="entry name" value="HisK_dim/P_dom"/>
</dbReference>
<dbReference type="eggNOG" id="COG0745">
    <property type="taxonomic scope" value="Bacteria"/>
</dbReference>
<proteinExistence type="predicted"/>
<keyword evidence="8" id="KW-0902">Two-component regulatory system</keyword>
<dbReference type="GO" id="GO:0043565">
    <property type="term" value="F:sequence-specific DNA binding"/>
    <property type="evidence" value="ECO:0007669"/>
    <property type="project" value="InterPro"/>
</dbReference>
<dbReference type="Pfam" id="PF00512">
    <property type="entry name" value="HisKA"/>
    <property type="match status" value="1"/>
</dbReference>
<feature type="domain" description="HTH araC/xylS-type" evidence="13">
    <location>
        <begin position="1305"/>
        <end position="1404"/>
    </location>
</feature>
<keyword evidence="9" id="KW-0805">Transcription regulation</keyword>
<dbReference type="HOGENOM" id="CLU_000445_28_1_10"/>
<protein>
    <recommendedName>
        <fullName evidence="2">histidine kinase</fullName>
        <ecNumber evidence="2">2.7.13.3</ecNumber>
    </recommendedName>
</protein>
<dbReference type="SMART" id="SM00388">
    <property type="entry name" value="HisKA"/>
    <property type="match status" value="1"/>
</dbReference>
<evidence type="ECO:0000259" key="15">
    <source>
        <dbReference type="PROSITE" id="PS50110"/>
    </source>
</evidence>
<dbReference type="Gene3D" id="2.130.10.10">
    <property type="entry name" value="YVTN repeat-like/Quinoprotein amine dehydrogenase"/>
    <property type="match status" value="2"/>
</dbReference>
<dbReference type="Proteomes" id="UP000005438">
    <property type="component" value="Chromosome"/>
</dbReference>
<dbReference type="InterPro" id="IPR011006">
    <property type="entry name" value="CheY-like_superfamily"/>
</dbReference>
<dbReference type="Pfam" id="PF02518">
    <property type="entry name" value="HATPase_c"/>
    <property type="match status" value="1"/>
</dbReference>
<dbReference type="Pfam" id="PF00072">
    <property type="entry name" value="Response_reg"/>
    <property type="match status" value="1"/>
</dbReference>
<evidence type="ECO:0000256" key="12">
    <source>
        <dbReference type="SAM" id="Coils"/>
    </source>
</evidence>
<keyword evidence="6 16" id="KW-0418">Kinase</keyword>
<evidence type="ECO:0000256" key="2">
    <source>
        <dbReference type="ARBA" id="ARBA00012438"/>
    </source>
</evidence>
<dbReference type="InterPro" id="IPR009057">
    <property type="entry name" value="Homeodomain-like_sf"/>
</dbReference>
<evidence type="ECO:0000256" key="6">
    <source>
        <dbReference type="ARBA" id="ARBA00022777"/>
    </source>
</evidence>
<keyword evidence="7" id="KW-0067">ATP-binding</keyword>
<organism evidence="16 17">
    <name type="scientific">Niastella koreensis (strain DSM 17620 / KACC 11465 / NBRC 106392 / GR20-10)</name>
    <dbReference type="NCBI Taxonomy" id="700598"/>
    <lineage>
        <taxon>Bacteria</taxon>
        <taxon>Pseudomonadati</taxon>
        <taxon>Bacteroidota</taxon>
        <taxon>Chitinophagia</taxon>
        <taxon>Chitinophagales</taxon>
        <taxon>Chitinophagaceae</taxon>
        <taxon>Niastella</taxon>
    </lineage>
</organism>
<dbReference type="SUPFAM" id="SSF47384">
    <property type="entry name" value="Homodimeric domain of signal transducing histidine kinase"/>
    <property type="match status" value="1"/>
</dbReference>
<dbReference type="CDD" id="cd00075">
    <property type="entry name" value="HATPase"/>
    <property type="match status" value="1"/>
</dbReference>
<dbReference type="InterPro" id="IPR005467">
    <property type="entry name" value="His_kinase_dom"/>
</dbReference>
<accession>G8TGV0</accession>
<dbReference type="SUPFAM" id="SSF63829">
    <property type="entry name" value="Calcium-dependent phosphotriesterase"/>
    <property type="match status" value="3"/>
</dbReference>
<evidence type="ECO:0000256" key="8">
    <source>
        <dbReference type="ARBA" id="ARBA00023012"/>
    </source>
</evidence>
<dbReference type="SMART" id="SM00342">
    <property type="entry name" value="HTH_ARAC"/>
    <property type="match status" value="1"/>
</dbReference>
<dbReference type="InterPro" id="IPR036890">
    <property type="entry name" value="HATPase_C_sf"/>
</dbReference>
<dbReference type="PANTHER" id="PTHR43547:SF2">
    <property type="entry name" value="HYBRID SIGNAL TRANSDUCTION HISTIDINE KINASE C"/>
    <property type="match status" value="1"/>
</dbReference>
<dbReference type="KEGG" id="nko:Niako_3226"/>
<dbReference type="EC" id="2.7.13.3" evidence="2"/>
<keyword evidence="4" id="KW-0808">Transferase</keyword>
<dbReference type="CDD" id="cd17574">
    <property type="entry name" value="REC_OmpR"/>
    <property type="match status" value="1"/>
</dbReference>
<dbReference type="GO" id="GO:0000155">
    <property type="term" value="F:phosphorelay sensor kinase activity"/>
    <property type="evidence" value="ECO:0007669"/>
    <property type="project" value="InterPro"/>
</dbReference>
<dbReference type="PROSITE" id="PS01124">
    <property type="entry name" value="HTH_ARAC_FAMILY_2"/>
    <property type="match status" value="1"/>
</dbReference>
<evidence type="ECO:0000313" key="16">
    <source>
        <dbReference type="EMBL" id="AEV99552.1"/>
    </source>
</evidence>
<comment type="catalytic activity">
    <reaction evidence="1">
        <text>ATP + protein L-histidine = ADP + protein N-phospho-L-histidine.</text>
        <dbReference type="EC" id="2.7.13.3"/>
    </reaction>
</comment>
<evidence type="ECO:0000256" key="1">
    <source>
        <dbReference type="ARBA" id="ARBA00000085"/>
    </source>
</evidence>
<dbReference type="Pfam" id="PF07495">
    <property type="entry name" value="Y_Y_Y"/>
    <property type="match status" value="1"/>
</dbReference>
<dbReference type="PROSITE" id="PS50110">
    <property type="entry name" value="RESPONSE_REGULATORY"/>
    <property type="match status" value="1"/>
</dbReference>
<dbReference type="InterPro" id="IPR004358">
    <property type="entry name" value="Sig_transdc_His_kin-like_C"/>
</dbReference>
<dbReference type="Pfam" id="PF07494">
    <property type="entry name" value="Reg_prop"/>
    <property type="match status" value="6"/>
</dbReference>
<dbReference type="SUPFAM" id="SSF52172">
    <property type="entry name" value="CheY-like"/>
    <property type="match status" value="1"/>
</dbReference>
<dbReference type="PATRIC" id="fig|700598.3.peg.3321"/>
<dbReference type="Gene3D" id="1.10.287.130">
    <property type="match status" value="1"/>
</dbReference>
<evidence type="ECO:0000256" key="11">
    <source>
        <dbReference type="PROSITE-ProRule" id="PRU00169"/>
    </source>
</evidence>
<feature type="modified residue" description="4-aspartylphosphate" evidence="11">
    <location>
        <position position="1206"/>
    </location>
</feature>
<dbReference type="CDD" id="cd00082">
    <property type="entry name" value="HisKA"/>
    <property type="match status" value="1"/>
</dbReference>
<evidence type="ECO:0000256" key="4">
    <source>
        <dbReference type="ARBA" id="ARBA00022679"/>
    </source>
</evidence>
<dbReference type="SUPFAM" id="SSF55874">
    <property type="entry name" value="ATPase domain of HSP90 chaperone/DNA topoisomerase II/histidine kinase"/>
    <property type="match status" value="1"/>
</dbReference>
<feature type="coiled-coil region" evidence="12">
    <location>
        <begin position="840"/>
        <end position="883"/>
    </location>
</feature>
<dbReference type="InterPro" id="IPR011110">
    <property type="entry name" value="Reg_prop"/>
</dbReference>
<keyword evidence="3 11" id="KW-0597">Phosphoprotein</keyword>
<name>G8TGV0_NIAKG</name>
<gene>
    <name evidence="16" type="ordered locus">Niako_3226</name>
</gene>
<dbReference type="InterPro" id="IPR018060">
    <property type="entry name" value="HTH_AraC"/>
</dbReference>
<dbReference type="CDD" id="cd00146">
    <property type="entry name" value="PKD"/>
    <property type="match status" value="1"/>
</dbReference>
<reference evidence="16 17" key="1">
    <citation type="submission" date="2011-12" db="EMBL/GenBank/DDBJ databases">
        <title>The complete genome of Niastella koreensis GR20-10.</title>
        <authorList>
            <consortium name="US DOE Joint Genome Institute (JGI-PGF)"/>
            <person name="Lucas S."/>
            <person name="Han J."/>
            <person name="Lapidus A."/>
            <person name="Bruce D."/>
            <person name="Goodwin L."/>
            <person name="Pitluck S."/>
            <person name="Peters L."/>
            <person name="Kyrpides N."/>
            <person name="Mavromatis K."/>
            <person name="Ivanova N."/>
            <person name="Mikhailova N."/>
            <person name="Davenport K."/>
            <person name="Saunders E."/>
            <person name="Detter J.C."/>
            <person name="Tapia R."/>
            <person name="Han C."/>
            <person name="Land M."/>
            <person name="Hauser L."/>
            <person name="Markowitz V."/>
            <person name="Cheng J.-F."/>
            <person name="Hugenholtz P."/>
            <person name="Woyke T."/>
            <person name="Wu D."/>
            <person name="Tindall B."/>
            <person name="Pomrenke H."/>
            <person name="Brambilla E."/>
            <person name="Klenk H.-P."/>
            <person name="Eisen J.A."/>
        </authorList>
    </citation>
    <scope>NUCLEOTIDE SEQUENCE [LARGE SCALE GENOMIC DNA]</scope>
    <source>
        <strain evidence="17">DSM 17620 / KACC 11465 / NBRC 106392 / GR20-10</strain>
    </source>
</reference>
<dbReference type="InterPro" id="IPR003594">
    <property type="entry name" value="HATPase_dom"/>
</dbReference>
<dbReference type="STRING" id="700598.Niako_3226"/>
<dbReference type="PANTHER" id="PTHR43547">
    <property type="entry name" value="TWO-COMPONENT HISTIDINE KINASE"/>
    <property type="match status" value="1"/>
</dbReference>
<dbReference type="PRINTS" id="PR00344">
    <property type="entry name" value="BCTRLSENSOR"/>
</dbReference>
<dbReference type="PROSITE" id="PS50109">
    <property type="entry name" value="HIS_KIN"/>
    <property type="match status" value="1"/>
</dbReference>
<dbReference type="InterPro" id="IPR013783">
    <property type="entry name" value="Ig-like_fold"/>
</dbReference>
<evidence type="ECO:0000256" key="7">
    <source>
        <dbReference type="ARBA" id="ARBA00022840"/>
    </source>
</evidence>
<keyword evidence="12" id="KW-0175">Coiled coil</keyword>
<dbReference type="GO" id="GO:0005524">
    <property type="term" value="F:ATP binding"/>
    <property type="evidence" value="ECO:0007669"/>
    <property type="project" value="UniProtKB-KW"/>
</dbReference>
<dbReference type="FunFam" id="2.60.40.10:FF:000791">
    <property type="entry name" value="Two-component system sensor histidine kinase/response regulator"/>
    <property type="match status" value="1"/>
</dbReference>
<dbReference type="Gene3D" id="2.60.40.10">
    <property type="entry name" value="Immunoglobulins"/>
    <property type="match status" value="1"/>
</dbReference>
<dbReference type="Pfam" id="PF12833">
    <property type="entry name" value="HTH_18"/>
    <property type="match status" value="1"/>
</dbReference>
<evidence type="ECO:0000259" key="13">
    <source>
        <dbReference type="PROSITE" id="PS01124"/>
    </source>
</evidence>
<dbReference type="GO" id="GO:0003700">
    <property type="term" value="F:DNA-binding transcription factor activity"/>
    <property type="evidence" value="ECO:0007669"/>
    <property type="project" value="InterPro"/>
</dbReference>
<dbReference type="eggNOG" id="COG2207">
    <property type="taxonomic scope" value="Bacteria"/>
</dbReference>
<dbReference type="Gene3D" id="1.10.10.60">
    <property type="entry name" value="Homeodomain-like"/>
    <property type="match status" value="1"/>
</dbReference>
<feature type="domain" description="Response regulatory" evidence="15">
    <location>
        <begin position="1158"/>
        <end position="1273"/>
    </location>
</feature>
<dbReference type="eggNOG" id="COG2205">
    <property type="taxonomic scope" value="Bacteria"/>
</dbReference>
<evidence type="ECO:0000313" key="17">
    <source>
        <dbReference type="Proteomes" id="UP000005438"/>
    </source>
</evidence>
<dbReference type="InterPro" id="IPR001789">
    <property type="entry name" value="Sig_transdc_resp-reg_receiver"/>
</dbReference>
<dbReference type="eggNOG" id="COG3292">
    <property type="taxonomic scope" value="Bacteria"/>
</dbReference>
<dbReference type="InterPro" id="IPR036097">
    <property type="entry name" value="HisK_dim/P_sf"/>
</dbReference>
<dbReference type="InterPro" id="IPR015943">
    <property type="entry name" value="WD40/YVTN_repeat-like_dom_sf"/>
</dbReference>
<evidence type="ECO:0000256" key="5">
    <source>
        <dbReference type="ARBA" id="ARBA00022741"/>
    </source>
</evidence>